<evidence type="ECO:0000313" key="1">
    <source>
        <dbReference type="EMBL" id="AZT93962.1"/>
    </source>
</evidence>
<reference evidence="1 6" key="4">
    <citation type="submission" date="2017-12" db="EMBL/GenBank/DDBJ databases">
        <authorList>
            <person name="Levesque S."/>
        </authorList>
    </citation>
    <scope>NUCLEOTIDE SEQUENCE [LARGE SCALE GENOMIC DNA]</scope>
    <source>
        <strain evidence="1 6">SMQ-1417</strain>
    </source>
</reference>
<evidence type="ECO:0000313" key="5">
    <source>
        <dbReference type="Proteomes" id="UP000234525"/>
    </source>
</evidence>
<proteinExistence type="predicted"/>
<dbReference type="Proteomes" id="UP000283000">
    <property type="component" value="Chromosome"/>
</dbReference>
<evidence type="ECO:0000313" key="6">
    <source>
        <dbReference type="Proteomes" id="UP000283000"/>
    </source>
</evidence>
<dbReference type="Proteomes" id="UP000218377">
    <property type="component" value="Unassembled WGS sequence"/>
</dbReference>
<gene>
    <name evidence="3" type="ORF">BAUR9175_03302</name>
    <name evidence="2" type="ORF">CIK79_01070</name>
    <name evidence="1" type="ORF">CXR23_13090</name>
</gene>
<reference evidence="2 4" key="1">
    <citation type="journal article" date="2017" name="Elife">
        <title>Extensive horizontal gene transfer in cheese-associated bacteria.</title>
        <authorList>
            <person name="Bonham K.S."/>
            <person name="Wolfe B.E."/>
            <person name="Dutton R.J."/>
        </authorList>
    </citation>
    <scope>NUCLEOTIDE SEQUENCE [LARGE SCALE GENOMIC DNA]</scope>
    <source>
        <strain evidence="2 4">JB5</strain>
    </source>
</reference>
<reference evidence="1 6" key="5">
    <citation type="submission" date="2019-01" db="EMBL/GenBank/DDBJ databases">
        <title>Comparative genomic analysis of Brevibacterium aurantiacum sheds light on its evolution and its adaptation to smear-ripened cheeses.</title>
        <authorList>
            <person name="Moineau S."/>
        </authorList>
    </citation>
    <scope>NUCLEOTIDE SEQUENCE [LARGE SCALE GENOMIC DNA]</scope>
    <source>
        <strain evidence="1 6">SMQ-1417</strain>
    </source>
</reference>
<dbReference type="AlphaFoldDB" id="A0A2A3WZS2"/>
<organism evidence="2 4">
    <name type="scientific">Brevibacterium aurantiacum</name>
    <dbReference type="NCBI Taxonomy" id="273384"/>
    <lineage>
        <taxon>Bacteria</taxon>
        <taxon>Bacillati</taxon>
        <taxon>Actinomycetota</taxon>
        <taxon>Actinomycetes</taxon>
        <taxon>Micrococcales</taxon>
        <taxon>Brevibacteriaceae</taxon>
        <taxon>Brevibacterium</taxon>
    </lineage>
</organism>
<dbReference type="EMBL" id="NRGX01000001">
    <property type="protein sequence ID" value="PCC17003.1"/>
    <property type="molecule type" value="Genomic_DNA"/>
</dbReference>
<reference evidence="5" key="2">
    <citation type="submission" date="2017-03" db="EMBL/GenBank/DDBJ databases">
        <authorList>
            <person name="Monnet C."/>
        </authorList>
    </citation>
    <scope>NUCLEOTIDE SEQUENCE [LARGE SCALE GENOMIC DNA]</scope>
    <source>
        <strain evidence="5">ATCC 9175</strain>
    </source>
</reference>
<reference evidence="3" key="3">
    <citation type="submission" date="2017-03" db="EMBL/GenBank/DDBJ databases">
        <authorList>
            <person name="Afonso C.L."/>
            <person name="Miller P.J."/>
            <person name="Scott M.A."/>
            <person name="Spackman E."/>
            <person name="Goraichik I."/>
            <person name="Dimitrov K.M."/>
            <person name="Suarez D.L."/>
            <person name="Swayne D.E."/>
        </authorList>
    </citation>
    <scope>NUCLEOTIDE SEQUENCE [LARGE SCALE GENOMIC DNA]</scope>
    <source>
        <strain evidence="3">ATCC 9175</strain>
    </source>
</reference>
<evidence type="ECO:0000313" key="2">
    <source>
        <dbReference type="EMBL" id="PCC17003.1"/>
    </source>
</evidence>
<accession>A0A2H1KAJ9</accession>
<dbReference type="EMBL" id="CP025330">
    <property type="protein sequence ID" value="AZT93962.1"/>
    <property type="molecule type" value="Genomic_DNA"/>
</dbReference>
<accession>A0A2A3WZS2</accession>
<dbReference type="EMBL" id="FXZB01000028">
    <property type="protein sequence ID" value="SMX96740.1"/>
    <property type="molecule type" value="Genomic_DNA"/>
</dbReference>
<name>A0A2A3WZS2_BREAU</name>
<sequence length="236" mass="25615">MTVTYIGSRQHIAELVGDFGGAKSVAVVDAVTLNREELREQLGAAASSDARLLIRPERVAESISEWAADYISWQDDIESTLSEFGGAQVLNLPRSAEDWDDDIDQTIEYRAFCLVEPAKQISLISRRQRNELVQAALQSTSSGSPVRSSGVPSTVPAKSVIEALKSELGQDTASEGVKPVDLYDVMVASGMAPDLSERVIAAQQLVVSKEPGDESNCAEAIEDLRTYVNAKKEMRQ</sequence>
<keyword evidence="5" id="KW-1185">Reference proteome</keyword>
<evidence type="ECO:0000313" key="4">
    <source>
        <dbReference type="Proteomes" id="UP000218377"/>
    </source>
</evidence>
<protein>
    <submittedName>
        <fullName evidence="2">Uncharacterized protein</fullName>
    </submittedName>
</protein>
<dbReference type="Proteomes" id="UP000234525">
    <property type="component" value="Unassembled WGS sequence"/>
</dbReference>
<evidence type="ECO:0000313" key="3">
    <source>
        <dbReference type="EMBL" id="SMX96740.1"/>
    </source>
</evidence>